<feature type="compositionally biased region" description="Low complexity" evidence="9">
    <location>
        <begin position="256"/>
        <end position="351"/>
    </location>
</feature>
<keyword evidence="8" id="KW-0539">Nucleus</keyword>
<organism evidence="10 11">
    <name type="scientific">Penicillium steckii</name>
    <dbReference type="NCBI Taxonomy" id="303698"/>
    <lineage>
        <taxon>Eukaryota</taxon>
        <taxon>Fungi</taxon>
        <taxon>Dikarya</taxon>
        <taxon>Ascomycota</taxon>
        <taxon>Pezizomycotina</taxon>
        <taxon>Eurotiomycetes</taxon>
        <taxon>Eurotiomycetidae</taxon>
        <taxon>Eurotiales</taxon>
        <taxon>Aspergillaceae</taxon>
        <taxon>Penicillium</taxon>
    </lineage>
</organism>
<feature type="compositionally biased region" description="Polar residues" evidence="9">
    <location>
        <begin position="39"/>
        <end position="66"/>
    </location>
</feature>
<feature type="compositionally biased region" description="Basic and acidic residues" evidence="9">
    <location>
        <begin position="121"/>
        <end position="135"/>
    </location>
</feature>
<evidence type="ECO:0000313" key="10">
    <source>
        <dbReference type="EMBL" id="OQE22528.1"/>
    </source>
</evidence>
<gene>
    <name evidence="10" type="ORF">PENSTE_c010G06279</name>
</gene>
<dbReference type="Proteomes" id="UP000191285">
    <property type="component" value="Unassembled WGS sequence"/>
</dbReference>
<proteinExistence type="predicted"/>
<feature type="compositionally biased region" description="Basic and acidic residues" evidence="9">
    <location>
        <begin position="186"/>
        <end position="214"/>
    </location>
</feature>
<dbReference type="InterPro" id="IPR000684">
    <property type="entry name" value="RNA_pol_II_repeat_euk"/>
</dbReference>
<keyword evidence="4" id="KW-0677">Repeat</keyword>
<feature type="compositionally biased region" description="Basic residues" evidence="9">
    <location>
        <begin position="148"/>
        <end position="166"/>
    </location>
</feature>
<keyword evidence="7" id="KW-0804">Transcription</keyword>
<keyword evidence="2" id="KW-0597">Phosphoprotein</keyword>
<dbReference type="GO" id="GO:0006366">
    <property type="term" value="P:transcription by RNA polymerase II"/>
    <property type="evidence" value="ECO:0007669"/>
    <property type="project" value="InterPro"/>
</dbReference>
<dbReference type="AlphaFoldDB" id="A0A1V6T865"/>
<reference evidence="11" key="1">
    <citation type="journal article" date="2017" name="Nat. Microbiol.">
        <title>Global analysis of biosynthetic gene clusters reveals vast potential of secondary metabolite production in Penicillium species.</title>
        <authorList>
            <person name="Nielsen J.C."/>
            <person name="Grijseels S."/>
            <person name="Prigent S."/>
            <person name="Ji B."/>
            <person name="Dainat J."/>
            <person name="Nielsen K.F."/>
            <person name="Frisvad J.C."/>
            <person name="Workman M."/>
            <person name="Nielsen J."/>
        </authorList>
    </citation>
    <scope>NUCLEOTIDE SEQUENCE [LARGE SCALE GENOMIC DNA]</scope>
    <source>
        <strain evidence="11">IBT 24891</strain>
    </source>
</reference>
<evidence type="ECO:0000256" key="4">
    <source>
        <dbReference type="ARBA" id="ARBA00022737"/>
    </source>
</evidence>
<evidence type="ECO:0000256" key="1">
    <source>
        <dbReference type="ARBA" id="ARBA00004123"/>
    </source>
</evidence>
<dbReference type="PROSITE" id="PS00115">
    <property type="entry name" value="RNA_POL_II_REPEAT"/>
    <property type="match status" value="1"/>
</dbReference>
<feature type="compositionally biased region" description="Basic and acidic residues" evidence="9">
    <location>
        <begin position="24"/>
        <end position="38"/>
    </location>
</feature>
<feature type="region of interest" description="Disordered" evidence="9">
    <location>
        <begin position="1"/>
        <end position="351"/>
    </location>
</feature>
<keyword evidence="6" id="KW-0238">DNA-binding</keyword>
<dbReference type="STRING" id="303698.A0A1V6T865"/>
<evidence type="ECO:0000256" key="6">
    <source>
        <dbReference type="ARBA" id="ARBA00023125"/>
    </source>
</evidence>
<evidence type="ECO:0000256" key="2">
    <source>
        <dbReference type="ARBA" id="ARBA00022553"/>
    </source>
</evidence>
<evidence type="ECO:0000256" key="5">
    <source>
        <dbReference type="ARBA" id="ARBA00022833"/>
    </source>
</evidence>
<evidence type="ECO:0000256" key="9">
    <source>
        <dbReference type="SAM" id="MobiDB-lite"/>
    </source>
</evidence>
<evidence type="ECO:0000313" key="11">
    <source>
        <dbReference type="Proteomes" id="UP000191285"/>
    </source>
</evidence>
<dbReference type="GO" id="GO:0005634">
    <property type="term" value="C:nucleus"/>
    <property type="evidence" value="ECO:0007669"/>
    <property type="project" value="UniProtKB-SubCell"/>
</dbReference>
<feature type="compositionally biased region" description="Basic and acidic residues" evidence="9">
    <location>
        <begin position="167"/>
        <end position="177"/>
    </location>
</feature>
<dbReference type="EMBL" id="MLKD01000010">
    <property type="protein sequence ID" value="OQE22528.1"/>
    <property type="molecule type" value="Genomic_DNA"/>
</dbReference>
<keyword evidence="3" id="KW-0479">Metal-binding</keyword>
<comment type="caution">
    <text evidence="10">The sequence shown here is derived from an EMBL/GenBank/DDBJ whole genome shotgun (WGS) entry which is preliminary data.</text>
</comment>
<dbReference type="GO" id="GO:0003677">
    <property type="term" value="F:DNA binding"/>
    <property type="evidence" value="ECO:0007669"/>
    <property type="project" value="UniProtKB-KW"/>
</dbReference>
<dbReference type="Pfam" id="PF05001">
    <property type="entry name" value="RNA_pol_Rpb1_R"/>
    <property type="match status" value="4"/>
</dbReference>
<evidence type="ECO:0000256" key="8">
    <source>
        <dbReference type="ARBA" id="ARBA00023242"/>
    </source>
</evidence>
<dbReference type="GO" id="GO:0046872">
    <property type="term" value="F:metal ion binding"/>
    <property type="evidence" value="ECO:0007669"/>
    <property type="project" value="UniProtKB-KW"/>
</dbReference>
<feature type="compositionally biased region" description="Polar residues" evidence="9">
    <location>
        <begin position="240"/>
        <end position="255"/>
    </location>
</feature>
<evidence type="ECO:0000256" key="3">
    <source>
        <dbReference type="ARBA" id="ARBA00022723"/>
    </source>
</evidence>
<keyword evidence="5" id="KW-0862">Zinc</keyword>
<evidence type="ECO:0000256" key="7">
    <source>
        <dbReference type="ARBA" id="ARBA00023163"/>
    </source>
</evidence>
<protein>
    <submittedName>
        <fullName evidence="10">Uncharacterized protein</fullName>
    </submittedName>
</protein>
<accession>A0A1V6T865</accession>
<feature type="compositionally biased region" description="Basic and acidic residues" evidence="9">
    <location>
        <begin position="73"/>
        <end position="88"/>
    </location>
</feature>
<name>A0A1V6T865_9EURO</name>
<sequence length="405" mass="44874">MGQGFLSAKPNPMSLSDGTAFQAADRDDTIQMDNEKPSARTTRSNSWYKESPTMNQQRKDQGSSAMQGLGPSTRRDQSSDRTDRDRQSQEQQQRMKQLRQDINQYYKTTEEPLNRRKQRLLHVEEKTTENEKTSVEDSTDESVAEIRRLRRNRRGVMNRRRFSRSSHRADVTGKTEKEEAEDQEELIGRRTRLDQSEGKTTEKEEGSWRLKRMEQASLCPDNQKGSRPAGGNAREEWENRNSTGPNHQSTSDQNFASALPSLSSYPPASTSYSPASPSYSPTLPAFSPASPSYSPTLPAFSPASPSSSPASPFYSPASPSYSPASPSYSPTSPSFSPTLSAFSPASPSYSPASPSYSPASPACFGFVDAPKTDIAGGLSLPETLEGLLLEWTTLDENEIHRVKEF</sequence>
<keyword evidence="11" id="KW-1185">Reference proteome</keyword>
<comment type="subcellular location">
    <subcellularLocation>
        <location evidence="1">Nucleus</location>
    </subcellularLocation>
</comment>